<proteinExistence type="predicted"/>
<organism evidence="2 3">
    <name type="scientific">Pseudomonas edaphica</name>
    <dbReference type="NCBI Taxonomy" id="2006980"/>
    <lineage>
        <taxon>Bacteria</taxon>
        <taxon>Pseudomonadati</taxon>
        <taxon>Pseudomonadota</taxon>
        <taxon>Gammaproteobacteria</taxon>
        <taxon>Pseudomonadales</taxon>
        <taxon>Pseudomonadaceae</taxon>
        <taxon>Pseudomonas</taxon>
    </lineage>
</organism>
<dbReference type="RefSeq" id="WP_171045841.1">
    <property type="nucleotide sequence ID" value="NZ_VBVZ01000190.1"/>
</dbReference>
<dbReference type="EMBL" id="VBVZ01000190">
    <property type="protein sequence ID" value="TLG91107.1"/>
    <property type="molecule type" value="Genomic_DNA"/>
</dbReference>
<name>A0ABY2U4Y1_9PSED</name>
<evidence type="ECO:0000313" key="2">
    <source>
        <dbReference type="EMBL" id="TLG91107.1"/>
    </source>
</evidence>
<dbReference type="Proteomes" id="UP000304941">
    <property type="component" value="Unassembled WGS sequence"/>
</dbReference>
<dbReference type="Gene3D" id="3.30.70.330">
    <property type="match status" value="1"/>
</dbReference>
<evidence type="ECO:0000313" key="3">
    <source>
        <dbReference type="Proteomes" id="UP000304941"/>
    </source>
</evidence>
<dbReference type="InterPro" id="IPR012677">
    <property type="entry name" value="Nucleotide-bd_a/b_plait_sf"/>
</dbReference>
<comment type="caution">
    <text evidence="2">The sequence shown here is derived from an EMBL/GenBank/DDBJ whole genome shotgun (WGS) entry which is preliminary data.</text>
</comment>
<reference evidence="2 3" key="1">
    <citation type="submission" date="2019-05" db="EMBL/GenBank/DDBJ databases">
        <title>Pseudomonas edaphica sp. nov., isolated from rhizospheric soil of Cistus ladanifer L. in Spain.</title>
        <authorList>
            <person name="Peix A."/>
        </authorList>
    </citation>
    <scope>NUCLEOTIDE SEQUENCE [LARGE SCALE GENOMIC DNA]</scope>
    <source>
        <strain evidence="2 3">RD25</strain>
    </source>
</reference>
<dbReference type="Pfam" id="PF03880">
    <property type="entry name" value="DbpA"/>
    <property type="match status" value="1"/>
</dbReference>
<feature type="domain" description="DEAD box helicase DbpA/CsdA RNA-binding" evidence="1">
    <location>
        <begin position="9"/>
        <end position="79"/>
    </location>
</feature>
<feature type="non-terminal residue" evidence="2">
    <location>
        <position position="1"/>
    </location>
</feature>
<keyword evidence="2" id="KW-0067">ATP-binding</keyword>
<evidence type="ECO:0000259" key="1">
    <source>
        <dbReference type="Pfam" id="PF03880"/>
    </source>
</evidence>
<keyword evidence="2" id="KW-0347">Helicase</keyword>
<accession>A0ABY2U4Y1</accession>
<keyword evidence="3" id="KW-1185">Reference proteome</keyword>
<keyword evidence="2" id="KW-0378">Hydrolase</keyword>
<sequence>GPLLPQMSTLCIAAGRKDKVRPGDILGALTGDAGIPGAQVGKIAIFDFQAFVAVERGIAKQALQRLNDGKIKGRSLRVRIL</sequence>
<dbReference type="GO" id="GO:0004386">
    <property type="term" value="F:helicase activity"/>
    <property type="evidence" value="ECO:0007669"/>
    <property type="project" value="UniProtKB-KW"/>
</dbReference>
<protein>
    <submittedName>
        <fullName evidence="2">ATP-dependent RNA helicase DbpA</fullName>
    </submittedName>
</protein>
<dbReference type="InterPro" id="IPR005580">
    <property type="entry name" value="DbpA/CsdA_RNA-bd_dom"/>
</dbReference>
<keyword evidence="2" id="KW-0547">Nucleotide-binding</keyword>
<gene>
    <name evidence="2" type="ORF">FEM54_14680</name>
</gene>